<evidence type="ECO:0000313" key="2">
    <source>
        <dbReference type="Proteomes" id="UP000008068"/>
    </source>
</evidence>
<proteinExistence type="predicted"/>
<keyword evidence="2" id="KW-1185">Reference proteome</keyword>
<sequence>MLGYIVTQNPKKLLTYLALVVSVV</sequence>
<accession>G0NST6</accession>
<protein>
    <submittedName>
        <fullName evidence="1">Uncharacterized protein</fullName>
    </submittedName>
</protein>
<dbReference type="AlphaFoldDB" id="G0NST6"/>
<dbReference type="Proteomes" id="UP000008068">
    <property type="component" value="Unassembled WGS sequence"/>
</dbReference>
<evidence type="ECO:0000313" key="1">
    <source>
        <dbReference type="EMBL" id="EGT36944.1"/>
    </source>
</evidence>
<dbReference type="EMBL" id="GL379940">
    <property type="protein sequence ID" value="EGT36944.1"/>
    <property type="molecule type" value="Genomic_DNA"/>
</dbReference>
<gene>
    <name evidence="1" type="ORF">CAEBREN_26106</name>
</gene>
<organism evidence="2">
    <name type="scientific">Caenorhabditis brenneri</name>
    <name type="common">Nematode worm</name>
    <dbReference type="NCBI Taxonomy" id="135651"/>
    <lineage>
        <taxon>Eukaryota</taxon>
        <taxon>Metazoa</taxon>
        <taxon>Ecdysozoa</taxon>
        <taxon>Nematoda</taxon>
        <taxon>Chromadorea</taxon>
        <taxon>Rhabditida</taxon>
        <taxon>Rhabditina</taxon>
        <taxon>Rhabditomorpha</taxon>
        <taxon>Rhabditoidea</taxon>
        <taxon>Rhabditidae</taxon>
        <taxon>Peloderinae</taxon>
        <taxon>Caenorhabditis</taxon>
    </lineage>
</organism>
<dbReference type="InParanoid" id="G0NST6"/>
<name>G0NST6_CAEBE</name>
<dbReference type="HOGENOM" id="CLU_3421455_0_0_1"/>
<reference evidence="2" key="1">
    <citation type="submission" date="2011-07" db="EMBL/GenBank/DDBJ databases">
        <authorList>
            <consortium name="Caenorhabditis brenneri Sequencing and Analysis Consortium"/>
            <person name="Wilson R.K."/>
        </authorList>
    </citation>
    <scope>NUCLEOTIDE SEQUENCE [LARGE SCALE GENOMIC DNA]</scope>
    <source>
        <strain evidence="2">PB2801</strain>
    </source>
</reference>